<evidence type="ECO:0000256" key="2">
    <source>
        <dbReference type="SAM" id="MobiDB-lite"/>
    </source>
</evidence>
<dbReference type="Gene3D" id="3.50.30.50">
    <property type="entry name" value="Putative cyclase"/>
    <property type="match status" value="1"/>
</dbReference>
<feature type="chain" id="PRO_5013050487" evidence="3">
    <location>
        <begin position="19"/>
        <end position="329"/>
    </location>
</feature>
<dbReference type="PANTHER" id="PTHR43564:SF2">
    <property type="entry name" value="BLR6059 PROTEIN"/>
    <property type="match status" value="1"/>
</dbReference>
<comment type="similarity">
    <text evidence="1">Belongs to the Cyclase 1 superfamily.</text>
</comment>
<dbReference type="AlphaFoldDB" id="A0A1Y1W671"/>
<dbReference type="Proteomes" id="UP000193922">
    <property type="component" value="Unassembled WGS sequence"/>
</dbReference>
<dbReference type="SUPFAM" id="SSF102198">
    <property type="entry name" value="Putative cyclase"/>
    <property type="match status" value="1"/>
</dbReference>
<dbReference type="GeneID" id="63802220"/>
<keyword evidence="3" id="KW-0732">Signal</keyword>
<evidence type="ECO:0000313" key="4">
    <source>
        <dbReference type="EMBL" id="ORX68912.1"/>
    </source>
</evidence>
<gene>
    <name evidence="4" type="ORF">DL89DRAFT_258020</name>
</gene>
<dbReference type="RefSeq" id="XP_040742644.1">
    <property type="nucleotide sequence ID" value="XM_040885572.1"/>
</dbReference>
<name>A0A1Y1W671_9FUNG</name>
<dbReference type="Pfam" id="PF04199">
    <property type="entry name" value="Cyclase"/>
    <property type="match status" value="1"/>
</dbReference>
<evidence type="ECO:0000313" key="5">
    <source>
        <dbReference type="Proteomes" id="UP000193922"/>
    </source>
</evidence>
<sequence>MRFSLLVTVSCALAVASGMPSEDAAGGYNLHKRPAKLPKRAEAQPPRTGRPAQTSSLWSLYDKTFAHTHYVDLSHTIQPDMPVWRGFGDIKFGEAVHRDTGKPFSYDKDLFVANAYNLTTDQMGTQLDAPAHFNPYFAASDEIPVTFALRKLVVIDVSEKVKLNATYAMVVDDILLWEKKHGRIPKDSVVFVRSDWSKTWPNVNTDEFPQVHLSAVQFLHLNRSILFHGHEPLDTDMTPQFDSERWLLTHGYAQAEGVTNLDKVPPTGCLLSTGFPKFAGGTGNYVRYVAICPSNWEYGLTPGSFPEAPLPQFIEPLKWNPEKGYRSRD</sequence>
<dbReference type="InterPro" id="IPR007325">
    <property type="entry name" value="KFase/CYL"/>
</dbReference>
<evidence type="ECO:0000256" key="1">
    <source>
        <dbReference type="ARBA" id="ARBA00007865"/>
    </source>
</evidence>
<feature type="signal peptide" evidence="3">
    <location>
        <begin position="1"/>
        <end position="18"/>
    </location>
</feature>
<dbReference type="EMBL" id="MCFD01000008">
    <property type="protein sequence ID" value="ORX68912.1"/>
    <property type="molecule type" value="Genomic_DNA"/>
</dbReference>
<dbReference type="OrthoDB" id="7108654at2759"/>
<reference evidence="4 5" key="1">
    <citation type="submission" date="2016-07" db="EMBL/GenBank/DDBJ databases">
        <title>Pervasive Adenine N6-methylation of Active Genes in Fungi.</title>
        <authorList>
            <consortium name="DOE Joint Genome Institute"/>
            <person name="Mondo S.J."/>
            <person name="Dannebaum R.O."/>
            <person name="Kuo R.C."/>
            <person name="Labutti K."/>
            <person name="Haridas S."/>
            <person name="Kuo A."/>
            <person name="Salamov A."/>
            <person name="Ahrendt S.R."/>
            <person name="Lipzen A."/>
            <person name="Sullivan W."/>
            <person name="Andreopoulos W.B."/>
            <person name="Clum A."/>
            <person name="Lindquist E."/>
            <person name="Daum C."/>
            <person name="Ramamoorthy G.K."/>
            <person name="Gryganskyi A."/>
            <person name="Culley D."/>
            <person name="Magnuson J.K."/>
            <person name="James T.Y."/>
            <person name="O'Malley M.A."/>
            <person name="Stajich J.E."/>
            <person name="Spatafora J.W."/>
            <person name="Visel A."/>
            <person name="Grigoriev I.V."/>
        </authorList>
    </citation>
    <scope>NUCLEOTIDE SEQUENCE [LARGE SCALE GENOMIC DNA]</scope>
    <source>
        <strain evidence="4 5">ATCC 12442</strain>
    </source>
</reference>
<protein>
    <submittedName>
        <fullName evidence="4">Cyclase family protein</fullName>
    </submittedName>
</protein>
<comment type="caution">
    <text evidence="4">The sequence shown here is derived from an EMBL/GenBank/DDBJ whole genome shotgun (WGS) entry which is preliminary data.</text>
</comment>
<feature type="region of interest" description="Disordered" evidence="2">
    <location>
        <begin position="25"/>
        <end position="54"/>
    </location>
</feature>
<keyword evidence="5" id="KW-1185">Reference proteome</keyword>
<dbReference type="GO" id="GO:0004061">
    <property type="term" value="F:arylformamidase activity"/>
    <property type="evidence" value="ECO:0007669"/>
    <property type="project" value="InterPro"/>
</dbReference>
<organism evidence="4 5">
    <name type="scientific">Linderina pennispora</name>
    <dbReference type="NCBI Taxonomy" id="61395"/>
    <lineage>
        <taxon>Eukaryota</taxon>
        <taxon>Fungi</taxon>
        <taxon>Fungi incertae sedis</taxon>
        <taxon>Zoopagomycota</taxon>
        <taxon>Kickxellomycotina</taxon>
        <taxon>Kickxellomycetes</taxon>
        <taxon>Kickxellales</taxon>
        <taxon>Kickxellaceae</taxon>
        <taxon>Linderina</taxon>
    </lineage>
</organism>
<proteinExistence type="inferred from homology"/>
<dbReference type="GO" id="GO:0019441">
    <property type="term" value="P:L-tryptophan catabolic process to kynurenine"/>
    <property type="evidence" value="ECO:0007669"/>
    <property type="project" value="InterPro"/>
</dbReference>
<accession>A0A1Y1W671</accession>
<dbReference type="InterPro" id="IPR037175">
    <property type="entry name" value="KFase_sf"/>
</dbReference>
<dbReference type="PANTHER" id="PTHR43564">
    <property type="entry name" value="KYNURENINE FORMAMIDASE-LIKE PROTEIN"/>
    <property type="match status" value="1"/>
</dbReference>
<evidence type="ECO:0000256" key="3">
    <source>
        <dbReference type="SAM" id="SignalP"/>
    </source>
</evidence>